<dbReference type="RefSeq" id="WP_343336955.1">
    <property type="nucleotide sequence ID" value="NZ_CP154622.1"/>
</dbReference>
<name>A0ABZ3FD95_9FIRM</name>
<dbReference type="EMBL" id="CP154622">
    <property type="protein sequence ID" value="XAM41790.1"/>
    <property type="molecule type" value="Genomic_DNA"/>
</dbReference>
<accession>A0ABZ3FD95</accession>
<keyword evidence="2" id="KW-1185">Reference proteome</keyword>
<reference evidence="1 2" key="1">
    <citation type="submission" date="2024-04" db="EMBL/GenBank/DDBJ databases">
        <title>Isolation and characterization of novel acetogenic strains of the genera Terrisporobacter and Acetoanaerobium.</title>
        <authorList>
            <person name="Boeer T."/>
            <person name="Schueler M.A."/>
            <person name="Lueschen A."/>
            <person name="Eysell L."/>
            <person name="Droege J."/>
            <person name="Heinemann M."/>
            <person name="Engelhardt L."/>
            <person name="Basen M."/>
            <person name="Daniel R."/>
        </authorList>
    </citation>
    <scope>NUCLEOTIDE SEQUENCE [LARGE SCALE GENOMIC DNA]</scope>
    <source>
        <strain evidence="1 2">ELB</strain>
    </source>
</reference>
<evidence type="ECO:0000313" key="2">
    <source>
        <dbReference type="Proteomes" id="UP001477947"/>
    </source>
</evidence>
<gene>
    <name evidence="1" type="ORF">TPELB_21030</name>
</gene>
<organism evidence="1 2">
    <name type="scientific">Terrisporobacter petrolearius</name>
    <dbReference type="NCBI Taxonomy" id="1460447"/>
    <lineage>
        <taxon>Bacteria</taxon>
        <taxon>Bacillati</taxon>
        <taxon>Bacillota</taxon>
        <taxon>Clostridia</taxon>
        <taxon>Peptostreptococcales</taxon>
        <taxon>Peptostreptococcaceae</taxon>
        <taxon>Terrisporobacter</taxon>
    </lineage>
</organism>
<dbReference type="Proteomes" id="UP001477947">
    <property type="component" value="Chromosome"/>
</dbReference>
<protein>
    <submittedName>
        <fullName evidence="1">Uncharacterized protein</fullName>
    </submittedName>
</protein>
<proteinExistence type="predicted"/>
<evidence type="ECO:0000313" key="1">
    <source>
        <dbReference type="EMBL" id="XAM41790.1"/>
    </source>
</evidence>
<sequence>MKENNSKFEGSIENIKGIFTKPVLDIIKTKIENKETIEPILKVVIPDEFVNQFKDGTVKLMENKNGEMLPNIVGANNKIIKQVRIEEVQEQLNSNTIRKLGEYSIERKLDSIQEQLDYIVSVLEDIEKSQKNAKYAKIDGAIKDIKDSVVEDTDSYRESLQSRAQSKLNEGIESIKKDIYDNIEFFKSWEHRNFFEKNIIATKFTNKNIKRKLDNLSKDYYYIKKARVALAELKLSQGMNWEKIGLIIEDLEPINKKLERVDIIGWLPPMNKKNEWQYNLFNINKQKSQIVLEFNTKELLVGGNMNEQM</sequence>